<dbReference type="Proteomes" id="UP000284706">
    <property type="component" value="Unassembled WGS sequence"/>
</dbReference>
<feature type="region of interest" description="Disordered" evidence="1">
    <location>
        <begin position="162"/>
        <end position="244"/>
    </location>
</feature>
<keyword evidence="4" id="KW-1185">Reference proteome</keyword>
<feature type="domain" description="Protein kinase" evidence="2">
    <location>
        <begin position="378"/>
        <end position="687"/>
    </location>
</feature>
<evidence type="ECO:0000259" key="2">
    <source>
        <dbReference type="PROSITE" id="PS50011"/>
    </source>
</evidence>
<name>A0A409Y2U7_9AGAR</name>
<dbReference type="EMBL" id="NHYE01001261">
    <property type="protein sequence ID" value="PPQ97335.1"/>
    <property type="molecule type" value="Genomic_DNA"/>
</dbReference>
<dbReference type="PANTHER" id="PTHR38248">
    <property type="entry name" value="FUNK1 6"/>
    <property type="match status" value="1"/>
</dbReference>
<feature type="compositionally biased region" description="Basic and acidic residues" evidence="1">
    <location>
        <begin position="227"/>
        <end position="238"/>
    </location>
</feature>
<proteinExistence type="predicted"/>
<evidence type="ECO:0000256" key="1">
    <source>
        <dbReference type="SAM" id="MobiDB-lite"/>
    </source>
</evidence>
<dbReference type="SUPFAM" id="SSF56112">
    <property type="entry name" value="Protein kinase-like (PK-like)"/>
    <property type="match status" value="2"/>
</dbReference>
<gene>
    <name evidence="3" type="ORF">CVT26_006569</name>
</gene>
<dbReference type="OrthoDB" id="5569250at2759"/>
<sequence>MSTPYKSRASKTPLHDAQTIRRYLKVDLNDRLYHPIFWEEFVTIVWGLDRTVMDTILTSGIMHSTTDLALYRKVLDTPGSYESEFHKPFRAIASHLLNAVYTKLSKDPDTLSTDFWDREGLVKVLSEFTNLQPDLLPVWKPLPDTMEWRLVKAPLEFKKPSIPKGGMLPTIMEAGNASTTPGTSQSSPASSGIVKQPKKSKKSPRNSSDTSPATSVDTTGLPSGQKRSRDSDGTGRDGKRSKRAHLTGDEVQLASYVLECFAGLNHSFVSGILVEGLKITLWYFDRVAVVRSRTFQLDERPQDLALVLYALDQADMAHCGFDTNIYRFSIPSDPKAPIVEACLVPLERPPAREEVVCFHFPHKADTLDYVFQIKDVLYKYRGLVGRGTFVAAVKAYLMNQCLYRDHCVLKLSWQYTGRTSEGDILTTLRQAIPAWQKHLPNPIIHQTFTAAETGLPRLEMTLETAEGRTAPKERDLHVLLSDEYQKLWKARDVVEFKQIFLDCLECHYHAYMTGRVLHRDISENNLMIYHSPSIVKRSTDENDTTFQPGQGGDAIIRSIGILNDFDMAEAVKVDEKGQAQTSNASHRTGTLPFMAIDLVGSNKANPIAHAYRHDLESFFYVLVWAAVHYDLKHGERRVATPSYLQSWLRDKEALAAKQAFMFTGLTENSAIYRGLTDDFKDLWDEWIVPLHSLFRKAFYYEQDQKTDRVAYDYATIDDTNLQQITSNAARPQPKPLHSAFIGETLRQAIPAWREHLPNPIFHQMFTAAEIGLPRLEMTLETAEGRTTLKERDLHVLLSDQYQRLWEVGDIEEFKQVFLDCLEYQYQRLWEVGDIEEFKQVFLDCLECHYHAYTTGRVLHRDISENNLMVSILSNVKAPTNEERKNTSPISGSTQAGSSTVVPRKVGILNDFDMAAKVDNNGQVLVSSASHRTGTLPFMAVDLLKPSTPVIHVYRHDLESFFYVLVWASVHYDLEHGKRKYHTPKELQAWLDDGKARDSKGSFYFDSLSSQDSILKHVSDEVKEKVWDVWVVPLHRLFKNAFHHRSIQEDEHLPCDHETLGGKITFETFMAAIGVRPRGLDGLKQGTSDM</sequence>
<reference evidence="3 4" key="1">
    <citation type="journal article" date="2018" name="Evol. Lett.">
        <title>Horizontal gene cluster transfer increased hallucinogenic mushroom diversity.</title>
        <authorList>
            <person name="Reynolds H.T."/>
            <person name="Vijayakumar V."/>
            <person name="Gluck-Thaler E."/>
            <person name="Korotkin H.B."/>
            <person name="Matheny P.B."/>
            <person name="Slot J.C."/>
        </authorList>
    </citation>
    <scope>NUCLEOTIDE SEQUENCE [LARGE SCALE GENOMIC DNA]</scope>
    <source>
        <strain evidence="3 4">SRW20</strain>
    </source>
</reference>
<protein>
    <recommendedName>
        <fullName evidence="2">Protein kinase domain-containing protein</fullName>
    </recommendedName>
</protein>
<dbReference type="PROSITE" id="PS50011">
    <property type="entry name" value="PROTEIN_KINASE_DOM"/>
    <property type="match status" value="1"/>
</dbReference>
<feature type="compositionally biased region" description="Polar residues" evidence="1">
    <location>
        <begin position="176"/>
        <end position="190"/>
    </location>
</feature>
<dbReference type="InterPro" id="IPR040976">
    <property type="entry name" value="Pkinase_fungal"/>
</dbReference>
<dbReference type="InterPro" id="IPR011009">
    <property type="entry name" value="Kinase-like_dom_sf"/>
</dbReference>
<dbReference type="PANTHER" id="PTHR38248:SF2">
    <property type="entry name" value="FUNK1 11"/>
    <property type="match status" value="1"/>
</dbReference>
<dbReference type="Gene3D" id="1.10.510.10">
    <property type="entry name" value="Transferase(Phosphotransferase) domain 1"/>
    <property type="match status" value="2"/>
</dbReference>
<evidence type="ECO:0000313" key="3">
    <source>
        <dbReference type="EMBL" id="PPQ97335.1"/>
    </source>
</evidence>
<dbReference type="STRING" id="231916.A0A409Y2U7"/>
<dbReference type="InterPro" id="IPR000719">
    <property type="entry name" value="Prot_kinase_dom"/>
</dbReference>
<feature type="compositionally biased region" description="Polar residues" evidence="1">
    <location>
        <begin position="209"/>
        <end position="222"/>
    </location>
</feature>
<dbReference type="GO" id="GO:0005524">
    <property type="term" value="F:ATP binding"/>
    <property type="evidence" value="ECO:0007669"/>
    <property type="project" value="InterPro"/>
</dbReference>
<accession>A0A409Y2U7</accession>
<evidence type="ECO:0000313" key="4">
    <source>
        <dbReference type="Proteomes" id="UP000284706"/>
    </source>
</evidence>
<comment type="caution">
    <text evidence="3">The sequence shown here is derived from an EMBL/GenBank/DDBJ whole genome shotgun (WGS) entry which is preliminary data.</text>
</comment>
<dbReference type="Pfam" id="PF17667">
    <property type="entry name" value="Pkinase_fungal"/>
    <property type="match status" value="2"/>
</dbReference>
<dbReference type="AlphaFoldDB" id="A0A409Y2U7"/>
<organism evidence="3 4">
    <name type="scientific">Gymnopilus dilepis</name>
    <dbReference type="NCBI Taxonomy" id="231916"/>
    <lineage>
        <taxon>Eukaryota</taxon>
        <taxon>Fungi</taxon>
        <taxon>Dikarya</taxon>
        <taxon>Basidiomycota</taxon>
        <taxon>Agaricomycotina</taxon>
        <taxon>Agaricomycetes</taxon>
        <taxon>Agaricomycetidae</taxon>
        <taxon>Agaricales</taxon>
        <taxon>Agaricineae</taxon>
        <taxon>Hymenogastraceae</taxon>
        <taxon>Gymnopilus</taxon>
    </lineage>
</organism>
<dbReference type="GO" id="GO:0004672">
    <property type="term" value="F:protein kinase activity"/>
    <property type="evidence" value="ECO:0007669"/>
    <property type="project" value="InterPro"/>
</dbReference>
<dbReference type="InParanoid" id="A0A409Y2U7"/>